<comment type="similarity">
    <text evidence="1 6">Belongs to the peptidase S8 family.</text>
</comment>
<reference evidence="8 9" key="1">
    <citation type="submission" date="2020-04" db="EMBL/GenBank/DDBJ databases">
        <authorList>
            <person name="Basu S."/>
            <person name="Maruthanayagam V."/>
            <person name="Chakraborty S."/>
            <person name="Pramanik A."/>
            <person name="Mukherjee J."/>
            <person name="Brink B."/>
        </authorList>
    </citation>
    <scope>NUCLEOTIDE SEQUENCE [LARGE SCALE GENOMIC DNA]</scope>
    <source>
        <strain evidence="8 9">AP17</strain>
    </source>
</reference>
<dbReference type="GO" id="GO:0005509">
    <property type="term" value="F:calcium ion binding"/>
    <property type="evidence" value="ECO:0007669"/>
    <property type="project" value="InterPro"/>
</dbReference>
<evidence type="ECO:0000256" key="1">
    <source>
        <dbReference type="ARBA" id="ARBA00011073"/>
    </source>
</evidence>
<evidence type="ECO:0000256" key="6">
    <source>
        <dbReference type="PROSITE-ProRule" id="PRU01240"/>
    </source>
</evidence>
<dbReference type="InterPro" id="IPR051048">
    <property type="entry name" value="Peptidase_S8/S53_subtilisin"/>
</dbReference>
<dbReference type="Proteomes" id="UP000500857">
    <property type="component" value="Chromosome"/>
</dbReference>
<dbReference type="InterPro" id="IPR002048">
    <property type="entry name" value="EF_hand_dom"/>
</dbReference>
<evidence type="ECO:0000259" key="7">
    <source>
        <dbReference type="PROSITE" id="PS50222"/>
    </source>
</evidence>
<keyword evidence="9" id="KW-1185">Reference proteome</keyword>
<evidence type="ECO:0000256" key="4">
    <source>
        <dbReference type="ARBA" id="ARBA00022825"/>
    </source>
</evidence>
<feature type="domain" description="EF-hand" evidence="7">
    <location>
        <begin position="381"/>
        <end position="404"/>
    </location>
</feature>
<keyword evidence="4 6" id="KW-0720">Serine protease</keyword>
<gene>
    <name evidence="8" type="ORF">HCG48_13835</name>
</gene>
<dbReference type="InterPro" id="IPR023828">
    <property type="entry name" value="Peptidase_S8_Ser-AS"/>
</dbReference>
<sequence length="1152" mass="125062">MSVELFDASYYLAFNPDLANAGLNTPQKLFDHFKNAGLREGRSFSPFVDLDIYRQANRDLVRAGLDNRELYEHLKKYGIEEGRTFSAIVDLDFYARKNPDLAAAFGDDRENLFDHLQKRAIAENRQFSQFLDLNFYVSANPDLNSTLGGDPKAAFNHLFANGLWEGRPYLPGDLGGLVGSRLVGADPAVRPELDAIDNEDYYKFSIDTFSDLSISVEGDRAAAKLSLIRDRDGNGFLDEAEAETAILAESAPLSQIDRYAMAPGNYFVKVSQNDTPTAYQLKVSATPAQILSRPDLGGNTLATAFDFGNLVRPDAIDGFIGRDDPQDFYSFFLDSPRDLRVRLEGLAGKVNLNLYRDGNNNGVLDNGEIVPTQADTQRVPVDFNGDGEIDAQEFFDSLRPADETDPFPSAIQGTNLQAGRYFIGVSTLSEETGYRLHLESIPTGVPNGGAGNIFPVGFGAIGRLRDRHEHADFIGEVNPYDFYQLDVGELRQVSIKLDRLAQSANLILIHDINNDGGFDFQEFVVYPSPTETPTPQIDRLLSEGTYYIGVAQVRGDTPYFLTVESSEVDPPADGAGNQLANAHDVGVLTEEIQIKNDFLGQGDREDYYQFTLDSFRDVGLYLYDMTGNAHLYLIRDRNYNGQVDPDEIVDGSEASGAYQDQINRILAPGTYFVRLAQAQKETSYNLWLEGQPVEVDLNPAGDNLPEATDLGLLDRPIRQSGRIGLDNPADFYHFQIDTPRDLSIFLDRLGANADVQLIHDRNADGIVEADEVVARGVEGATTPEEIHFDNLGPGTYHLAVTPSAAEQSYYELSLVPQRYSRSFGYGIPNAAAAVAAAIASEPFTPGPKLGTSGWAVDLVGATAAWERGYTGRGVTVAVIDGAIDYTHPDLDDNLWINEDEIPGNGVDDDGNGFVDDVRGWNFFEGNNEVRDLNPLEGHASHVAGIIAGENNGVGMTGIAPNARVMAVRAIDPLVGGVDSVAAGIRYAVDNGAQVINLSLGGSAPIPSLQEALRYANDRGVVVVMSSGNDGLSRFSGGKRFSGPKYPADLATEYGLAVGAVDRDRAIADFSTRANTDLRDYVVAPGVDVYSSLTTSNFAFWEGTSMASPVVAGVAALILSANPNLTPVQVEQLITATADPNGIIETGSFESFL</sequence>
<evidence type="ECO:0000256" key="5">
    <source>
        <dbReference type="PIRSR" id="PIRSR615500-1"/>
    </source>
</evidence>
<organism evidence="8 9">
    <name type="scientific">Oxynema aestuarii AP17</name>
    <dbReference type="NCBI Taxonomy" id="2064643"/>
    <lineage>
        <taxon>Bacteria</taxon>
        <taxon>Bacillati</taxon>
        <taxon>Cyanobacteriota</taxon>
        <taxon>Cyanophyceae</taxon>
        <taxon>Oscillatoriophycideae</taxon>
        <taxon>Oscillatoriales</taxon>
        <taxon>Oscillatoriaceae</taxon>
        <taxon>Oxynema</taxon>
        <taxon>Oxynema aestuarii</taxon>
    </lineage>
</organism>
<dbReference type="PANTHER" id="PTHR43399">
    <property type="entry name" value="SUBTILISIN-RELATED"/>
    <property type="match status" value="1"/>
</dbReference>
<dbReference type="PROSITE" id="PS00018">
    <property type="entry name" value="EF_HAND_1"/>
    <property type="match status" value="1"/>
</dbReference>
<dbReference type="SUPFAM" id="SSF52743">
    <property type="entry name" value="Subtilisin-like"/>
    <property type="match status" value="1"/>
</dbReference>
<dbReference type="AlphaFoldDB" id="A0A6H1U1N5"/>
<dbReference type="CDD" id="cd07473">
    <property type="entry name" value="Peptidases_S8_Subtilisin_like"/>
    <property type="match status" value="1"/>
</dbReference>
<feature type="active site" description="Charge relay system" evidence="5 6">
    <location>
        <position position="1104"/>
    </location>
</feature>
<dbReference type="InterPro" id="IPR036852">
    <property type="entry name" value="Peptidase_S8/S53_dom_sf"/>
</dbReference>
<name>A0A6H1U1N5_9CYAN</name>
<dbReference type="GO" id="GO:0004252">
    <property type="term" value="F:serine-type endopeptidase activity"/>
    <property type="evidence" value="ECO:0007669"/>
    <property type="project" value="UniProtKB-UniRule"/>
</dbReference>
<feature type="active site" description="Charge relay system" evidence="5 6">
    <location>
        <position position="880"/>
    </location>
</feature>
<dbReference type="EMBL" id="CP051167">
    <property type="protein sequence ID" value="QIZ71529.1"/>
    <property type="molecule type" value="Genomic_DNA"/>
</dbReference>
<dbReference type="SUPFAM" id="SSF89260">
    <property type="entry name" value="Collagen-binding domain"/>
    <property type="match status" value="5"/>
</dbReference>
<feature type="active site" description="Charge relay system" evidence="5 6">
    <location>
        <position position="938"/>
    </location>
</feature>
<dbReference type="RefSeq" id="WP_168569681.1">
    <property type="nucleotide sequence ID" value="NZ_CP051167.1"/>
</dbReference>
<evidence type="ECO:0000256" key="2">
    <source>
        <dbReference type="ARBA" id="ARBA00022670"/>
    </source>
</evidence>
<dbReference type="PANTHER" id="PTHR43399:SF4">
    <property type="entry name" value="CELL WALL-ASSOCIATED PROTEASE"/>
    <property type="match status" value="1"/>
</dbReference>
<dbReference type="KEGG" id="oxy:HCG48_13835"/>
<keyword evidence="3 6" id="KW-0378">Hydrolase</keyword>
<dbReference type="Pfam" id="PF00082">
    <property type="entry name" value="Peptidase_S8"/>
    <property type="match status" value="1"/>
</dbReference>
<dbReference type="InterPro" id="IPR000209">
    <property type="entry name" value="Peptidase_S8/S53_dom"/>
</dbReference>
<evidence type="ECO:0000256" key="3">
    <source>
        <dbReference type="ARBA" id="ARBA00022801"/>
    </source>
</evidence>
<dbReference type="InterPro" id="IPR015500">
    <property type="entry name" value="Peptidase_S8_subtilisin-rel"/>
</dbReference>
<accession>A0A6H1U1N5</accession>
<dbReference type="PRINTS" id="PR00723">
    <property type="entry name" value="SUBTILISIN"/>
</dbReference>
<dbReference type="PROSITE" id="PS00138">
    <property type="entry name" value="SUBTILASE_SER"/>
    <property type="match status" value="1"/>
</dbReference>
<dbReference type="PROSITE" id="PS51892">
    <property type="entry name" value="SUBTILASE"/>
    <property type="match status" value="1"/>
</dbReference>
<proteinExistence type="inferred from homology"/>
<dbReference type="PROSITE" id="PS50222">
    <property type="entry name" value="EF_HAND_2"/>
    <property type="match status" value="1"/>
</dbReference>
<dbReference type="Gene3D" id="3.40.50.200">
    <property type="entry name" value="Peptidase S8/S53 domain"/>
    <property type="match status" value="1"/>
</dbReference>
<dbReference type="GO" id="GO:0006508">
    <property type="term" value="P:proteolysis"/>
    <property type="evidence" value="ECO:0007669"/>
    <property type="project" value="UniProtKB-KW"/>
</dbReference>
<protein>
    <submittedName>
        <fullName evidence="8">S8 family serine peptidase</fullName>
    </submittedName>
</protein>
<dbReference type="InterPro" id="IPR034204">
    <property type="entry name" value="PfSUB1-like_cat_dom"/>
</dbReference>
<dbReference type="Gene3D" id="2.60.120.380">
    <property type="match status" value="5"/>
</dbReference>
<evidence type="ECO:0000313" key="9">
    <source>
        <dbReference type="Proteomes" id="UP000500857"/>
    </source>
</evidence>
<evidence type="ECO:0000313" key="8">
    <source>
        <dbReference type="EMBL" id="QIZ71529.1"/>
    </source>
</evidence>
<keyword evidence="2 6" id="KW-0645">Protease</keyword>
<dbReference type="InterPro" id="IPR018247">
    <property type="entry name" value="EF_Hand_1_Ca_BS"/>
</dbReference>